<organism evidence="2 3">
    <name type="scientific">Cryomyces minteri</name>
    <dbReference type="NCBI Taxonomy" id="331657"/>
    <lineage>
        <taxon>Eukaryota</taxon>
        <taxon>Fungi</taxon>
        <taxon>Dikarya</taxon>
        <taxon>Ascomycota</taxon>
        <taxon>Pezizomycotina</taxon>
        <taxon>Dothideomycetes</taxon>
        <taxon>Dothideomycetes incertae sedis</taxon>
        <taxon>Cryomyces</taxon>
    </lineage>
</organism>
<feature type="compositionally biased region" description="Polar residues" evidence="1">
    <location>
        <begin position="78"/>
        <end position="90"/>
    </location>
</feature>
<gene>
    <name evidence="2" type="ORF">B0A49_07321</name>
</gene>
<comment type="caution">
    <text evidence="2">The sequence shown here is derived from an EMBL/GenBank/DDBJ whole genome shotgun (WGS) entry which is preliminary data.</text>
</comment>
<dbReference type="EMBL" id="NAJN01001106">
    <property type="protein sequence ID" value="TKA65724.1"/>
    <property type="molecule type" value="Genomic_DNA"/>
</dbReference>
<feature type="non-terminal residue" evidence="2">
    <location>
        <position position="201"/>
    </location>
</feature>
<protein>
    <submittedName>
        <fullName evidence="2">Uncharacterized protein</fullName>
    </submittedName>
</protein>
<evidence type="ECO:0000313" key="3">
    <source>
        <dbReference type="Proteomes" id="UP000308768"/>
    </source>
</evidence>
<evidence type="ECO:0000313" key="2">
    <source>
        <dbReference type="EMBL" id="TKA65724.1"/>
    </source>
</evidence>
<feature type="region of interest" description="Disordered" evidence="1">
    <location>
        <begin position="1"/>
        <end position="90"/>
    </location>
</feature>
<name>A0A4U0WQP5_9PEZI</name>
<dbReference type="Proteomes" id="UP000308768">
    <property type="component" value="Unassembled WGS sequence"/>
</dbReference>
<dbReference type="AlphaFoldDB" id="A0A4U0WQP5"/>
<sequence>MNEAPEDVVSLSTPSPSEDLDNDTPLYPDLPYTHSSSMDNSSRDTLPTNHHGDQTVEAASTEALSKDSIHEQHPESYQLHSGSSDYNSQRLPMGVVTIPRRDGNGRRISFHRALTALFHVVHATPSLSTTGYTTLHTSSKSIGTGNSHGSETVARVVNTPRSRNKAIVNSDESDDNSESTMSLELVSPGTFIFSGPTLRGS</sequence>
<feature type="compositionally biased region" description="Polar residues" evidence="1">
    <location>
        <begin position="33"/>
        <end position="48"/>
    </location>
</feature>
<keyword evidence="3" id="KW-1185">Reference proteome</keyword>
<proteinExistence type="predicted"/>
<accession>A0A4U0WQP5</accession>
<evidence type="ECO:0000256" key="1">
    <source>
        <dbReference type="SAM" id="MobiDB-lite"/>
    </source>
</evidence>
<feature type="compositionally biased region" description="Basic and acidic residues" evidence="1">
    <location>
        <begin position="64"/>
        <end position="74"/>
    </location>
</feature>
<reference evidence="2 3" key="1">
    <citation type="submission" date="2017-03" db="EMBL/GenBank/DDBJ databases">
        <title>Genomes of endolithic fungi from Antarctica.</title>
        <authorList>
            <person name="Coleine C."/>
            <person name="Masonjones S."/>
            <person name="Stajich J.E."/>
        </authorList>
    </citation>
    <scope>NUCLEOTIDE SEQUENCE [LARGE SCALE GENOMIC DNA]</scope>
    <source>
        <strain evidence="2 3">CCFEE 5187</strain>
    </source>
</reference>